<keyword evidence="6" id="KW-0539">Nucleus</keyword>
<feature type="compositionally biased region" description="Basic and acidic residues" evidence="7">
    <location>
        <begin position="207"/>
        <end position="227"/>
    </location>
</feature>
<keyword evidence="4" id="KW-0747">Spliceosome</keyword>
<dbReference type="InterPro" id="IPR024767">
    <property type="entry name" value="PRP38_C"/>
</dbReference>
<sequence length="611" mass="69854">MANRTDPLAKNIRGTNPQNLVEKIVRTKIYQHTFWKEQCFGLTAETLVDKAMELDHLGGTFGGSRKPTPFLCLILKMLQIQPEKEIVVEFIKNDDYKYVRILGAFYLRLTGTDVDVYRYLEPLYNDYRKVRQKLADGRFSLTHVDEVIEELLTKDYSCDIAMPRLKKRWTLEQNGLLEPRKSVLEDDFEEEEEKEENEGIADGSEDEKDHQRKSPERERDRDRDRRRDSHRHRDPSSVSIDRLLNFPAEKQMSVNDSIDPRFLFHVEDESLRFRVGDSGTKSRELETVGDRRFRISGIQQGFCGNRLEKYETMYSDGDDDEDDDSIRRRTALIQPGIDSGNNYDSAAAAEETNRESKNPGSVGWEMVVREDDEEGKSSIDRHEMEFKVMITNPDGNVSNSRHNTQPKRDFASVEKEKVTTSSVSSWESLKAILSDPVTGALMNDATILPCGHSFGAGGLIQVKKMKACFTCSQPTLEGSEKPNLSLRIVVHAFRQEEESDHIHTLKRRKERSDQHKRSFCIPNITETPKSSRGIQVPFSIGDHIIIEGNKRTPPRFVGRKAVIMTQCLNGWYVVKTVDNAESIKLQHCSLAKISDNSSAKVTVAEMAPSWL</sequence>
<evidence type="ECO:0000256" key="3">
    <source>
        <dbReference type="ARBA" id="ARBA00022664"/>
    </source>
</evidence>
<evidence type="ECO:0000259" key="8">
    <source>
        <dbReference type="PROSITE" id="PS51698"/>
    </source>
</evidence>
<dbReference type="InterPro" id="IPR003613">
    <property type="entry name" value="Ubox_domain"/>
</dbReference>
<protein>
    <recommendedName>
        <fullName evidence="8">U-box domain-containing protein</fullName>
    </recommendedName>
</protein>
<evidence type="ECO:0000256" key="1">
    <source>
        <dbReference type="ARBA" id="ARBA00004123"/>
    </source>
</evidence>
<dbReference type="PANTHER" id="PTHR23142">
    <property type="entry name" value="PRE-MRNA-SPLICING FACTOR 38A-RELATED"/>
    <property type="match status" value="1"/>
</dbReference>
<dbReference type="GO" id="GO:0016567">
    <property type="term" value="P:protein ubiquitination"/>
    <property type="evidence" value="ECO:0007669"/>
    <property type="project" value="InterPro"/>
</dbReference>
<feature type="compositionally biased region" description="Acidic residues" evidence="7">
    <location>
        <begin position="185"/>
        <end position="206"/>
    </location>
</feature>
<keyword evidence="5" id="KW-0508">mRNA splicing</keyword>
<organism evidence="9 10">
    <name type="scientific">Arabidopsis arenosa</name>
    <name type="common">Sand rock-cress</name>
    <name type="synonym">Cardaminopsis arenosa</name>
    <dbReference type="NCBI Taxonomy" id="38785"/>
    <lineage>
        <taxon>Eukaryota</taxon>
        <taxon>Viridiplantae</taxon>
        <taxon>Streptophyta</taxon>
        <taxon>Embryophyta</taxon>
        <taxon>Tracheophyta</taxon>
        <taxon>Spermatophyta</taxon>
        <taxon>Magnoliopsida</taxon>
        <taxon>eudicotyledons</taxon>
        <taxon>Gunneridae</taxon>
        <taxon>Pentapetalae</taxon>
        <taxon>rosids</taxon>
        <taxon>malvids</taxon>
        <taxon>Brassicales</taxon>
        <taxon>Brassicaceae</taxon>
        <taxon>Camelineae</taxon>
        <taxon>Arabidopsis</taxon>
    </lineage>
</organism>
<feature type="region of interest" description="Disordered" evidence="7">
    <location>
        <begin position="332"/>
        <end position="378"/>
    </location>
</feature>
<comment type="similarity">
    <text evidence="2">Belongs to the PRP38 family.</text>
</comment>
<dbReference type="InterPro" id="IPR057649">
    <property type="entry name" value="PUB62-63_C"/>
</dbReference>
<evidence type="ECO:0000256" key="5">
    <source>
        <dbReference type="ARBA" id="ARBA00023187"/>
    </source>
</evidence>
<dbReference type="GO" id="GO:0006397">
    <property type="term" value="P:mRNA processing"/>
    <property type="evidence" value="ECO:0007669"/>
    <property type="project" value="UniProtKB-KW"/>
</dbReference>
<dbReference type="Pfam" id="PF12871">
    <property type="entry name" value="PRP38_assoc"/>
    <property type="match status" value="1"/>
</dbReference>
<evidence type="ECO:0000256" key="4">
    <source>
        <dbReference type="ARBA" id="ARBA00022728"/>
    </source>
</evidence>
<keyword evidence="10" id="KW-1185">Reference proteome</keyword>
<dbReference type="InterPro" id="IPR005037">
    <property type="entry name" value="PRP38"/>
</dbReference>
<evidence type="ECO:0000313" key="9">
    <source>
        <dbReference type="EMBL" id="CAE6041600.1"/>
    </source>
</evidence>
<dbReference type="PROSITE" id="PS51698">
    <property type="entry name" value="U_BOX"/>
    <property type="match status" value="1"/>
</dbReference>
<proteinExistence type="inferred from homology"/>
<evidence type="ECO:0000256" key="6">
    <source>
        <dbReference type="ARBA" id="ARBA00023242"/>
    </source>
</evidence>
<name>A0A8S2AAP5_ARAAE</name>
<feature type="domain" description="U-box" evidence="8">
    <location>
        <begin position="428"/>
        <end position="500"/>
    </location>
</feature>
<gene>
    <name evidence="9" type="ORF">AARE701A_LOCUS11054</name>
</gene>
<dbReference type="Pfam" id="PF03371">
    <property type="entry name" value="PRP38"/>
    <property type="match status" value="1"/>
</dbReference>
<dbReference type="GO" id="GO:0008380">
    <property type="term" value="P:RNA splicing"/>
    <property type="evidence" value="ECO:0007669"/>
    <property type="project" value="UniProtKB-KW"/>
</dbReference>
<evidence type="ECO:0000313" key="10">
    <source>
        <dbReference type="Proteomes" id="UP000682877"/>
    </source>
</evidence>
<evidence type="ECO:0000256" key="7">
    <source>
        <dbReference type="SAM" id="MobiDB-lite"/>
    </source>
</evidence>
<comment type="subcellular location">
    <subcellularLocation>
        <location evidence="1">Nucleus</location>
    </subcellularLocation>
</comment>
<reference evidence="9" key="1">
    <citation type="submission" date="2021-01" db="EMBL/GenBank/DDBJ databases">
        <authorList>
            <person name="Bezrukov I."/>
        </authorList>
    </citation>
    <scope>NUCLEOTIDE SEQUENCE</scope>
</reference>
<accession>A0A8S2AAP5</accession>
<dbReference type="AlphaFoldDB" id="A0A8S2AAP5"/>
<feature type="region of interest" description="Disordered" evidence="7">
    <location>
        <begin position="182"/>
        <end position="244"/>
    </location>
</feature>
<dbReference type="Proteomes" id="UP000682877">
    <property type="component" value="Chromosome 4"/>
</dbReference>
<dbReference type="EMBL" id="LR999454">
    <property type="protein sequence ID" value="CAE6041600.1"/>
    <property type="molecule type" value="Genomic_DNA"/>
</dbReference>
<keyword evidence="3" id="KW-0507">mRNA processing</keyword>
<dbReference type="SUPFAM" id="SSF57850">
    <property type="entry name" value="RING/U-box"/>
    <property type="match status" value="1"/>
</dbReference>
<dbReference type="GO" id="GO:0005681">
    <property type="term" value="C:spliceosomal complex"/>
    <property type="evidence" value="ECO:0007669"/>
    <property type="project" value="UniProtKB-KW"/>
</dbReference>
<evidence type="ECO:0000256" key="2">
    <source>
        <dbReference type="ARBA" id="ARBA00006164"/>
    </source>
</evidence>
<dbReference type="Pfam" id="PF23112">
    <property type="entry name" value="PUB62-63_C"/>
    <property type="match status" value="1"/>
</dbReference>
<dbReference type="GO" id="GO:0004842">
    <property type="term" value="F:ubiquitin-protein transferase activity"/>
    <property type="evidence" value="ECO:0007669"/>
    <property type="project" value="InterPro"/>
</dbReference>